<evidence type="ECO:0000313" key="1">
    <source>
        <dbReference type="EMBL" id="CAG8472429.1"/>
    </source>
</evidence>
<gene>
    <name evidence="1" type="ORF">SPELUC_LOCUS1758</name>
</gene>
<accession>A0ACA9KH42</accession>
<evidence type="ECO:0000313" key="2">
    <source>
        <dbReference type="Proteomes" id="UP000789366"/>
    </source>
</evidence>
<dbReference type="Proteomes" id="UP000789366">
    <property type="component" value="Unassembled WGS sequence"/>
</dbReference>
<keyword evidence="2" id="KW-1185">Reference proteome</keyword>
<dbReference type="EMBL" id="CAJVPW010001005">
    <property type="protein sequence ID" value="CAG8472429.1"/>
    <property type="molecule type" value="Genomic_DNA"/>
</dbReference>
<proteinExistence type="predicted"/>
<name>A0ACA9KH42_9GLOM</name>
<sequence>MDLLLLEYNSDGISEIRFINSEEISGWKYQANGLLKINS</sequence>
<reference evidence="1" key="1">
    <citation type="submission" date="2021-06" db="EMBL/GenBank/DDBJ databases">
        <authorList>
            <person name="Kallberg Y."/>
            <person name="Tangrot J."/>
            <person name="Rosling A."/>
        </authorList>
    </citation>
    <scope>NUCLEOTIDE SEQUENCE</scope>
    <source>
        <strain evidence="1">28 12/20/2015</strain>
    </source>
</reference>
<protein>
    <submittedName>
        <fullName evidence="1">616_t:CDS:1</fullName>
    </submittedName>
</protein>
<organism evidence="1 2">
    <name type="scientific">Cetraspora pellucida</name>
    <dbReference type="NCBI Taxonomy" id="1433469"/>
    <lineage>
        <taxon>Eukaryota</taxon>
        <taxon>Fungi</taxon>
        <taxon>Fungi incertae sedis</taxon>
        <taxon>Mucoromycota</taxon>
        <taxon>Glomeromycotina</taxon>
        <taxon>Glomeromycetes</taxon>
        <taxon>Diversisporales</taxon>
        <taxon>Gigasporaceae</taxon>
        <taxon>Cetraspora</taxon>
    </lineage>
</organism>
<comment type="caution">
    <text evidence="1">The sequence shown here is derived from an EMBL/GenBank/DDBJ whole genome shotgun (WGS) entry which is preliminary data.</text>
</comment>